<sequence>MLFPQRFLDALAQGRADLAFRRWTKPAARTGGSQRTAAGVVEFVSVEVVGSQEISAEAARRAGYSSLDELLAELDRRPGEIYRVQVRLTGADPRVALRERAPTPAELTEIRARLDRFDSASTHGAWTLAVLRLIAESPGEPAAHLAGRRGRETRLFKVDVRKLKELGLTESLAVGYRLSARGEAVLAALG</sequence>
<protein>
    <recommendedName>
        <fullName evidence="3">ASCH domain-containing protein</fullName>
    </recommendedName>
</protein>
<reference evidence="2" key="1">
    <citation type="journal article" date="2019" name="Int. J. Syst. Evol. Microbiol.">
        <title>The Global Catalogue of Microorganisms (GCM) 10K type strain sequencing project: providing services to taxonomists for standard genome sequencing and annotation.</title>
        <authorList>
            <consortium name="The Broad Institute Genomics Platform"/>
            <consortium name="The Broad Institute Genome Sequencing Center for Infectious Disease"/>
            <person name="Wu L."/>
            <person name="Ma J."/>
        </authorList>
    </citation>
    <scope>NUCLEOTIDE SEQUENCE [LARGE SCALE GENOMIC DNA]</scope>
    <source>
        <strain evidence="2">JCM 17342</strain>
    </source>
</reference>
<keyword evidence="2" id="KW-1185">Reference proteome</keyword>
<evidence type="ECO:0000313" key="2">
    <source>
        <dbReference type="Proteomes" id="UP001501747"/>
    </source>
</evidence>
<accession>A0ABP7SUR3</accession>
<organism evidence="1 2">
    <name type="scientific">Allokutzneria multivorans</name>
    <dbReference type="NCBI Taxonomy" id="1142134"/>
    <lineage>
        <taxon>Bacteria</taxon>
        <taxon>Bacillati</taxon>
        <taxon>Actinomycetota</taxon>
        <taxon>Actinomycetes</taxon>
        <taxon>Pseudonocardiales</taxon>
        <taxon>Pseudonocardiaceae</taxon>
        <taxon>Allokutzneria</taxon>
    </lineage>
</organism>
<dbReference type="Proteomes" id="UP001501747">
    <property type="component" value="Unassembled WGS sequence"/>
</dbReference>
<name>A0ABP7SUR3_9PSEU</name>
<gene>
    <name evidence="1" type="ORF">GCM10022247_44210</name>
</gene>
<evidence type="ECO:0000313" key="1">
    <source>
        <dbReference type="EMBL" id="GAA4016321.1"/>
    </source>
</evidence>
<comment type="caution">
    <text evidence="1">The sequence shown here is derived from an EMBL/GenBank/DDBJ whole genome shotgun (WGS) entry which is preliminary data.</text>
</comment>
<dbReference type="RefSeq" id="WP_344877749.1">
    <property type="nucleotide sequence ID" value="NZ_BAABAL010000017.1"/>
</dbReference>
<dbReference type="EMBL" id="BAABAL010000017">
    <property type="protein sequence ID" value="GAA4016321.1"/>
    <property type="molecule type" value="Genomic_DNA"/>
</dbReference>
<proteinExistence type="predicted"/>
<evidence type="ECO:0008006" key="3">
    <source>
        <dbReference type="Google" id="ProtNLM"/>
    </source>
</evidence>